<gene>
    <name evidence="1" type="ORF">SDC9_156652</name>
</gene>
<dbReference type="EMBL" id="VSSQ01055459">
    <property type="protein sequence ID" value="MPN09363.1"/>
    <property type="molecule type" value="Genomic_DNA"/>
</dbReference>
<dbReference type="Gene3D" id="1.10.4010.10">
    <property type="entry name" value="Type II deoxyuridine triphosphatase"/>
    <property type="match status" value="1"/>
</dbReference>
<dbReference type="Pfam" id="PF08761">
    <property type="entry name" value="dUTPase_2"/>
    <property type="match status" value="1"/>
</dbReference>
<proteinExistence type="predicted"/>
<name>A0A645FA76_9ZZZZ</name>
<reference evidence="1" key="1">
    <citation type="submission" date="2019-08" db="EMBL/GenBank/DDBJ databases">
        <authorList>
            <person name="Kucharzyk K."/>
            <person name="Murdoch R.W."/>
            <person name="Higgins S."/>
            <person name="Loffler F."/>
        </authorList>
    </citation>
    <scope>NUCLEOTIDE SEQUENCE</scope>
</reference>
<protein>
    <submittedName>
        <fullName evidence="1">Uncharacterized protein</fullName>
    </submittedName>
</protein>
<dbReference type="InterPro" id="IPR014871">
    <property type="entry name" value="dUTPase/dCTP_pyrophosphatase"/>
</dbReference>
<dbReference type="AlphaFoldDB" id="A0A645FA76"/>
<accession>A0A645FA76</accession>
<dbReference type="SUPFAM" id="SSF101386">
    <property type="entry name" value="all-alpha NTP pyrophosphatases"/>
    <property type="match status" value="1"/>
</dbReference>
<organism evidence="1">
    <name type="scientific">bioreactor metagenome</name>
    <dbReference type="NCBI Taxonomy" id="1076179"/>
    <lineage>
        <taxon>unclassified sequences</taxon>
        <taxon>metagenomes</taxon>
        <taxon>ecological metagenomes</taxon>
    </lineage>
</organism>
<sequence length="76" mass="9068">MLYSISSSDNNSLSEEFLALFNLYSDFVKNQDDISYQKAFSKFIDMAHLSGFEWKEVENAYFQKLEVNFKRQENNY</sequence>
<evidence type="ECO:0000313" key="1">
    <source>
        <dbReference type="EMBL" id="MPN09363.1"/>
    </source>
</evidence>
<comment type="caution">
    <text evidence="1">The sequence shown here is derived from an EMBL/GenBank/DDBJ whole genome shotgun (WGS) entry which is preliminary data.</text>
</comment>